<evidence type="ECO:0000313" key="1">
    <source>
        <dbReference type="EMBL" id="NBJ24093.1"/>
    </source>
</evidence>
<protein>
    <submittedName>
        <fullName evidence="1">Uncharacterized protein</fullName>
    </submittedName>
</protein>
<dbReference type="EMBL" id="JAAAXJ010000003">
    <property type="protein sequence ID" value="NBJ24093.1"/>
    <property type="molecule type" value="Genomic_DNA"/>
</dbReference>
<gene>
    <name evidence="1" type="ORF">GR303_06955</name>
</gene>
<comment type="caution">
    <text evidence="1">The sequence shown here is derived from an EMBL/GenBank/DDBJ whole genome shotgun (WGS) entry which is preliminary data.</text>
</comment>
<dbReference type="RefSeq" id="WP_161725962.1">
    <property type="nucleotide sequence ID" value="NZ_JAAAXI010000027.1"/>
</dbReference>
<sequence>MAEVIPFPLAPSFRCRLVHSADVEQIQQILRDTLKECPACKGRGSFLHKISGSRFGVSSCPCGGDDENRIDLDGPDYPGAA</sequence>
<organism evidence="1 2">
    <name type="scientific">Microvirga arsenatis</name>
    <dbReference type="NCBI Taxonomy" id="2692265"/>
    <lineage>
        <taxon>Bacteria</taxon>
        <taxon>Pseudomonadati</taxon>
        <taxon>Pseudomonadota</taxon>
        <taxon>Alphaproteobacteria</taxon>
        <taxon>Hyphomicrobiales</taxon>
        <taxon>Methylobacteriaceae</taxon>
        <taxon>Microvirga</taxon>
    </lineage>
</organism>
<reference evidence="1 2" key="1">
    <citation type="submission" date="2020-01" db="EMBL/GenBank/DDBJ databases">
        <title>Microvirga sp. nov., an arsenate reduction bacterium isolated from Tibet hotspring sediments.</title>
        <authorList>
            <person name="Yuan C.-G."/>
        </authorList>
    </citation>
    <scope>NUCLEOTIDE SEQUENCE [LARGE SCALE GENOMIC DNA]</scope>
    <source>
        <strain evidence="1 2">SYSU G3D203</strain>
    </source>
</reference>
<accession>A0ABW9YYA2</accession>
<keyword evidence="2" id="KW-1185">Reference proteome</keyword>
<dbReference type="Proteomes" id="UP000818323">
    <property type="component" value="Unassembled WGS sequence"/>
</dbReference>
<proteinExistence type="predicted"/>
<evidence type="ECO:0000313" key="2">
    <source>
        <dbReference type="Proteomes" id="UP000818323"/>
    </source>
</evidence>
<name>A0ABW9YYA2_9HYPH</name>